<organism evidence="1 2">
    <name type="scientific">Hermanssonia centrifuga</name>
    <dbReference type="NCBI Taxonomy" id="98765"/>
    <lineage>
        <taxon>Eukaryota</taxon>
        <taxon>Fungi</taxon>
        <taxon>Dikarya</taxon>
        <taxon>Basidiomycota</taxon>
        <taxon>Agaricomycotina</taxon>
        <taxon>Agaricomycetes</taxon>
        <taxon>Polyporales</taxon>
        <taxon>Meruliaceae</taxon>
        <taxon>Hermanssonia</taxon>
    </lineage>
</organism>
<sequence length="103" mass="11467">MDAPLKELAKLEKLASSSSSAKGKSPCISDSLESLLRSLHETKEHIQAGNASQETYLDLASKVDSTKKDVDERQKEVYNSLAKFGKALDKVRLLCFHMTEHIF</sequence>
<evidence type="ECO:0000313" key="2">
    <source>
        <dbReference type="Proteomes" id="UP000186601"/>
    </source>
</evidence>
<comment type="caution">
    <text evidence="1">The sequence shown here is derived from an EMBL/GenBank/DDBJ whole genome shotgun (WGS) entry which is preliminary data.</text>
</comment>
<name>A0A2R6QEZ8_9APHY</name>
<dbReference type="OrthoDB" id="1933281at2759"/>
<accession>A0A2R6QEZ8</accession>
<dbReference type="STRING" id="98765.A0A2R6QEZ8"/>
<dbReference type="Proteomes" id="UP000186601">
    <property type="component" value="Unassembled WGS sequence"/>
</dbReference>
<gene>
    <name evidence="1" type="ORF">PHLCEN_2v3512</name>
</gene>
<evidence type="ECO:0000313" key="1">
    <source>
        <dbReference type="EMBL" id="PSS06884.1"/>
    </source>
</evidence>
<reference evidence="1 2" key="1">
    <citation type="submission" date="2018-02" db="EMBL/GenBank/DDBJ databases">
        <title>Genome sequence of the basidiomycete white-rot fungus Phlebia centrifuga.</title>
        <authorList>
            <person name="Granchi Z."/>
            <person name="Peng M."/>
            <person name="de Vries R.P."/>
            <person name="Hilden K."/>
            <person name="Makela M.R."/>
            <person name="Grigoriev I."/>
            <person name="Riley R."/>
        </authorList>
    </citation>
    <scope>NUCLEOTIDE SEQUENCE [LARGE SCALE GENOMIC DNA]</scope>
    <source>
        <strain evidence="1 2">FBCC195</strain>
    </source>
</reference>
<keyword evidence="2" id="KW-1185">Reference proteome</keyword>
<dbReference type="EMBL" id="MLYV02000348">
    <property type="protein sequence ID" value="PSS06884.1"/>
    <property type="molecule type" value="Genomic_DNA"/>
</dbReference>
<proteinExistence type="predicted"/>
<dbReference type="AlphaFoldDB" id="A0A2R6QEZ8"/>
<protein>
    <submittedName>
        <fullName evidence="1">Uncharacterized protein</fullName>
    </submittedName>
</protein>